<proteinExistence type="predicted"/>
<keyword evidence="2" id="KW-1185">Reference proteome</keyword>
<dbReference type="AlphaFoldDB" id="A0AAN0MLQ6"/>
<dbReference type="KEGG" id="yrh:AABB31_07855"/>
<organism evidence="1 2">
    <name type="scientific">Yoonia rhodophyticola</name>
    <dbReference type="NCBI Taxonomy" id="3137370"/>
    <lineage>
        <taxon>Bacteria</taxon>
        <taxon>Pseudomonadati</taxon>
        <taxon>Pseudomonadota</taxon>
        <taxon>Alphaproteobacteria</taxon>
        <taxon>Rhodobacterales</taxon>
        <taxon>Paracoccaceae</taxon>
        <taxon>Yoonia</taxon>
    </lineage>
</organism>
<dbReference type="Proteomes" id="UP001470809">
    <property type="component" value="Chromosome"/>
</dbReference>
<gene>
    <name evidence="1" type="ORF">AABB31_07855</name>
</gene>
<protein>
    <submittedName>
        <fullName evidence="1">Uncharacterized protein</fullName>
    </submittedName>
</protein>
<name>A0AAN0MLQ6_9RHOB</name>
<reference evidence="2" key="1">
    <citation type="submission" date="2024-04" db="EMBL/GenBank/DDBJ databases">
        <title>Phylogenomic analyses of a clade within the roseobacter group suggest taxonomic reassignments of species of the genera Aestuariivita, Citreicella, Loktanella, Nautella, Pelagibaca, Ruegeria, Thalassobius, Thiobacimonas and Tropicibacter, and the proposal o.</title>
        <authorList>
            <person name="Jeon C.O."/>
        </authorList>
    </citation>
    <scope>NUCLEOTIDE SEQUENCE [LARGE SCALE GENOMIC DNA]</scope>
    <source>
        <strain evidence="2">SS1-5</strain>
    </source>
</reference>
<reference evidence="1 2" key="2">
    <citation type="submission" date="2024-08" db="EMBL/GenBank/DDBJ databases">
        <title>Phylogenomic analyses of a clade within the roseobacter group suggest taxonomic reassignments of species of the genera Aestuariivita, Citreicella, Loktanella, Nautella, Pelagibaca, Ruegeria, Thalassobius, Thiobacimonas and Tropicibacter, and the proposal o.</title>
        <authorList>
            <person name="Jeon C.O."/>
        </authorList>
    </citation>
    <scope>NUCLEOTIDE SEQUENCE [LARGE SCALE GENOMIC DNA]</scope>
    <source>
        <strain evidence="1 2">SS1-5</strain>
    </source>
</reference>
<accession>A0AAN0MLQ6</accession>
<evidence type="ECO:0000313" key="2">
    <source>
        <dbReference type="Proteomes" id="UP001470809"/>
    </source>
</evidence>
<dbReference type="EMBL" id="CP151767">
    <property type="protein sequence ID" value="WZU68778.1"/>
    <property type="molecule type" value="Genomic_DNA"/>
</dbReference>
<sequence length="188" mass="19500">MKTVWRYLAVIGCVTGGAGRADPLGLIDYDALFAQHAAQAQPIDATRSVLRLGDISITRIDGTPQSYVGRDNSGHVAIGCFVDIIAQIEAAERACGHALSPSQQTSLEAYRRIALVAYGRNVQPATTLDAVHARYAALVATSAADAGNSCQAADAFDAHAAQVLAPDGRAALAASISAPRLPVADPCF</sequence>
<evidence type="ECO:0000313" key="1">
    <source>
        <dbReference type="EMBL" id="WZU68778.1"/>
    </source>
</evidence>
<dbReference type="RefSeq" id="WP_342078069.1">
    <property type="nucleotide sequence ID" value="NZ_CP151767.2"/>
</dbReference>